<dbReference type="PANTHER" id="PTHR33990">
    <property type="entry name" value="PROTEIN YJDN-RELATED"/>
    <property type="match status" value="1"/>
</dbReference>
<dbReference type="InterPro" id="IPR029068">
    <property type="entry name" value="Glyas_Bleomycin-R_OHBP_Dase"/>
</dbReference>
<dbReference type="EMBL" id="CP091512">
    <property type="protein sequence ID" value="UOO92385.1"/>
    <property type="molecule type" value="Genomic_DNA"/>
</dbReference>
<dbReference type="Proteomes" id="UP000832034">
    <property type="component" value="Chromosome"/>
</dbReference>
<dbReference type="Gene3D" id="3.10.180.10">
    <property type="entry name" value="2,3-Dihydroxybiphenyl 1,2-Dioxygenase, domain 1"/>
    <property type="match status" value="1"/>
</dbReference>
<dbReference type="SUPFAM" id="SSF54593">
    <property type="entry name" value="Glyoxalase/Bleomycin resistance protein/Dihydroxybiphenyl dioxygenase"/>
    <property type="match status" value="1"/>
</dbReference>
<name>A0ABY4EBU7_VITST</name>
<feature type="domain" description="PhnB-like" evidence="1">
    <location>
        <begin position="3"/>
        <end position="129"/>
    </location>
</feature>
<dbReference type="CDD" id="cd06588">
    <property type="entry name" value="PhnB_like"/>
    <property type="match status" value="1"/>
</dbReference>
<gene>
    <name evidence="2" type="ORF">LVJ81_12405</name>
</gene>
<organism evidence="2 3">
    <name type="scientific">Vitreoscilla stercoraria</name>
    <dbReference type="NCBI Taxonomy" id="61"/>
    <lineage>
        <taxon>Bacteria</taxon>
        <taxon>Pseudomonadati</taxon>
        <taxon>Pseudomonadota</taxon>
        <taxon>Betaproteobacteria</taxon>
        <taxon>Neisseriales</taxon>
        <taxon>Neisseriaceae</taxon>
        <taxon>Vitreoscilla</taxon>
    </lineage>
</organism>
<reference evidence="2" key="1">
    <citation type="submission" date="2021-12" db="EMBL/GenBank/DDBJ databases">
        <authorList>
            <person name="Veyrier F.J."/>
        </authorList>
    </citation>
    <scope>NUCLEOTIDE SEQUENCE</scope>
    <source>
        <strain evidence="2">SAG 1488-6</strain>
    </source>
</reference>
<reference evidence="2" key="2">
    <citation type="journal article" date="2022" name="Res Sq">
        <title>Evolution of multicellular longitudinally dividing oral cavity symbionts (Neisseriaceae).</title>
        <authorList>
            <person name="Nyongesa S."/>
            <person name="Weber P."/>
            <person name="Bernet E."/>
            <person name="Pullido F."/>
            <person name="Nieckarz M."/>
            <person name="Delaby M."/>
            <person name="Nieves C."/>
            <person name="Viehboeck T."/>
            <person name="Krause N."/>
            <person name="Rivera-Millot A."/>
            <person name="Nakamura A."/>
            <person name="Vischer N."/>
            <person name="VanNieuwenhze M."/>
            <person name="Brun Y."/>
            <person name="Cava F."/>
            <person name="Bulgheresi S."/>
            <person name="Veyrier F."/>
        </authorList>
    </citation>
    <scope>NUCLEOTIDE SEQUENCE</scope>
    <source>
        <strain evidence="2">SAG 1488-6</strain>
    </source>
</reference>
<protein>
    <submittedName>
        <fullName evidence="2">VOC family protein</fullName>
    </submittedName>
</protein>
<dbReference type="Pfam" id="PF06983">
    <property type="entry name" value="3-dmu-9_3-mt"/>
    <property type="match status" value="1"/>
</dbReference>
<evidence type="ECO:0000313" key="3">
    <source>
        <dbReference type="Proteomes" id="UP000832034"/>
    </source>
</evidence>
<dbReference type="RefSeq" id="WP_019958530.1">
    <property type="nucleotide sequence ID" value="NZ_CP091512.1"/>
</dbReference>
<sequence>MSFSPFVMFDGDCEAAFVFYQSVFGGNVRLLRYSDAPLLEQASAALSPKIMFAQLDLGGQELLGCDTSENMYQPQQGMLVSWQGDTEEDVERIFEALSEGGMVRKALDYTFWTPKYGLVEDKFGVIWMISCRSHATL</sequence>
<evidence type="ECO:0000313" key="2">
    <source>
        <dbReference type="EMBL" id="UOO92385.1"/>
    </source>
</evidence>
<evidence type="ECO:0000259" key="1">
    <source>
        <dbReference type="Pfam" id="PF06983"/>
    </source>
</evidence>
<dbReference type="InterPro" id="IPR028973">
    <property type="entry name" value="PhnB-like"/>
</dbReference>
<dbReference type="PANTHER" id="PTHR33990:SF1">
    <property type="entry name" value="PROTEIN YJDN"/>
    <property type="match status" value="1"/>
</dbReference>
<proteinExistence type="predicted"/>
<keyword evidence="3" id="KW-1185">Reference proteome</keyword>
<accession>A0ABY4EBU7</accession>